<comment type="caution">
    <text evidence="5">The sequence shown here is derived from an EMBL/GenBank/DDBJ whole genome shotgun (WGS) entry which is preliminary data.</text>
</comment>
<dbReference type="SUPFAM" id="SSF46689">
    <property type="entry name" value="Homeodomain-like"/>
    <property type="match status" value="1"/>
</dbReference>
<dbReference type="PROSITE" id="PS01124">
    <property type="entry name" value="HTH_ARAC_FAMILY_2"/>
    <property type="match status" value="1"/>
</dbReference>
<accession>A0ABW1K535</accession>
<sequence length="344" mass="37932">MAVQVMAFRTEDLPSCDRFPFWCDIVSETVSPVHARTDHPDDFRAQIRMVDLGLCQLSIMGFPSLDVYRTSRLVRRSDPEVYIVAVILRGEAEVTQDGHSVTLGPQEITVYDSSRPSRSLSRAGDEGHGAAAVLLIPREVLPMPPDRVRRLITRRLSARVGVGAIVLNHLTGLVRHAHEYSPPDSARLAATTVDLFAALLAHELDAEHCLPVETREQALLARVPDASVSSWIRRSRLERCRRDLLSAARRTEPVNVIAASWGFADRSHFSRAFRAEYGMSPTAIGSAWPVRRPTGVGDSPDVGTRAMRRPDRDQLAVQVGVIPAPLPVAWNPNSVDCPAAIRPL</sequence>
<dbReference type="InterPro" id="IPR050204">
    <property type="entry name" value="AraC_XylS_family_regulators"/>
</dbReference>
<keyword evidence="2" id="KW-0238">DNA-binding</keyword>
<protein>
    <submittedName>
        <fullName evidence="5">Helix-turn-helix domain-containing protein</fullName>
    </submittedName>
</protein>
<dbReference type="RefSeq" id="WP_377419562.1">
    <property type="nucleotide sequence ID" value="NZ_JBHSPR010000007.1"/>
</dbReference>
<dbReference type="Proteomes" id="UP001596203">
    <property type="component" value="Unassembled WGS sequence"/>
</dbReference>
<dbReference type="Pfam" id="PF12833">
    <property type="entry name" value="HTH_18"/>
    <property type="match status" value="1"/>
</dbReference>
<organism evidence="5 6">
    <name type="scientific">Plantactinospora solaniradicis</name>
    <dbReference type="NCBI Taxonomy" id="1723736"/>
    <lineage>
        <taxon>Bacteria</taxon>
        <taxon>Bacillati</taxon>
        <taxon>Actinomycetota</taxon>
        <taxon>Actinomycetes</taxon>
        <taxon>Micromonosporales</taxon>
        <taxon>Micromonosporaceae</taxon>
        <taxon>Plantactinospora</taxon>
    </lineage>
</organism>
<feature type="domain" description="HTH araC/xylS-type" evidence="4">
    <location>
        <begin position="227"/>
        <end position="287"/>
    </location>
</feature>
<dbReference type="Gene3D" id="1.10.10.60">
    <property type="entry name" value="Homeodomain-like"/>
    <property type="match status" value="1"/>
</dbReference>
<reference evidence="6" key="1">
    <citation type="journal article" date="2019" name="Int. J. Syst. Evol. Microbiol.">
        <title>The Global Catalogue of Microorganisms (GCM) 10K type strain sequencing project: providing services to taxonomists for standard genome sequencing and annotation.</title>
        <authorList>
            <consortium name="The Broad Institute Genomics Platform"/>
            <consortium name="The Broad Institute Genome Sequencing Center for Infectious Disease"/>
            <person name="Wu L."/>
            <person name="Ma J."/>
        </authorList>
    </citation>
    <scope>NUCLEOTIDE SEQUENCE [LARGE SCALE GENOMIC DNA]</scope>
    <source>
        <strain evidence="6">ZS-35-S2</strain>
    </source>
</reference>
<dbReference type="Pfam" id="PF14525">
    <property type="entry name" value="AraC_binding_2"/>
    <property type="match status" value="1"/>
</dbReference>
<dbReference type="InterPro" id="IPR009057">
    <property type="entry name" value="Homeodomain-like_sf"/>
</dbReference>
<evidence type="ECO:0000256" key="2">
    <source>
        <dbReference type="ARBA" id="ARBA00023125"/>
    </source>
</evidence>
<dbReference type="PANTHER" id="PTHR46796">
    <property type="entry name" value="HTH-TYPE TRANSCRIPTIONAL ACTIVATOR RHAS-RELATED"/>
    <property type="match status" value="1"/>
</dbReference>
<evidence type="ECO:0000256" key="1">
    <source>
        <dbReference type="ARBA" id="ARBA00023015"/>
    </source>
</evidence>
<dbReference type="SMART" id="SM00342">
    <property type="entry name" value="HTH_ARAC"/>
    <property type="match status" value="1"/>
</dbReference>
<keyword evidence="3" id="KW-0804">Transcription</keyword>
<dbReference type="InterPro" id="IPR035418">
    <property type="entry name" value="AraC-bd_2"/>
</dbReference>
<evidence type="ECO:0000256" key="3">
    <source>
        <dbReference type="ARBA" id="ARBA00023163"/>
    </source>
</evidence>
<keyword evidence="1" id="KW-0805">Transcription regulation</keyword>
<evidence type="ECO:0000259" key="4">
    <source>
        <dbReference type="PROSITE" id="PS01124"/>
    </source>
</evidence>
<gene>
    <name evidence="5" type="ORF">ACFP2T_08885</name>
</gene>
<proteinExistence type="predicted"/>
<evidence type="ECO:0000313" key="6">
    <source>
        <dbReference type="Proteomes" id="UP001596203"/>
    </source>
</evidence>
<dbReference type="EMBL" id="JBHSPR010000007">
    <property type="protein sequence ID" value="MFC6016312.1"/>
    <property type="molecule type" value="Genomic_DNA"/>
</dbReference>
<keyword evidence="6" id="KW-1185">Reference proteome</keyword>
<evidence type="ECO:0000313" key="5">
    <source>
        <dbReference type="EMBL" id="MFC6016312.1"/>
    </source>
</evidence>
<name>A0ABW1K535_9ACTN</name>
<dbReference type="InterPro" id="IPR018060">
    <property type="entry name" value="HTH_AraC"/>
</dbReference>